<dbReference type="CDD" id="cd00093">
    <property type="entry name" value="HTH_XRE"/>
    <property type="match status" value="1"/>
</dbReference>
<gene>
    <name evidence="2" type="ORF">H6A13_00295</name>
</gene>
<reference evidence="2" key="2">
    <citation type="journal article" date="2021" name="Sci. Rep.">
        <title>The distribution of antibiotic resistance genes in chicken gut microbiota commensals.</title>
        <authorList>
            <person name="Juricova H."/>
            <person name="Matiasovicova J."/>
            <person name="Kubasova T."/>
            <person name="Cejkova D."/>
            <person name="Rychlik I."/>
        </authorList>
    </citation>
    <scope>NUCLEOTIDE SEQUENCE</scope>
    <source>
        <strain evidence="2">An420c</strain>
    </source>
</reference>
<dbReference type="AlphaFoldDB" id="A0A938X057"/>
<reference evidence="2" key="1">
    <citation type="submission" date="2020-08" db="EMBL/GenBank/DDBJ databases">
        <authorList>
            <person name="Cejkova D."/>
            <person name="Kubasova T."/>
            <person name="Jahodarova E."/>
            <person name="Rychlik I."/>
        </authorList>
    </citation>
    <scope>NUCLEOTIDE SEQUENCE</scope>
    <source>
        <strain evidence="2">An420c</strain>
    </source>
</reference>
<dbReference type="PROSITE" id="PS50943">
    <property type="entry name" value="HTH_CROC1"/>
    <property type="match status" value="1"/>
</dbReference>
<comment type="caution">
    <text evidence="2">The sequence shown here is derived from an EMBL/GenBank/DDBJ whole genome shotgun (WGS) entry which is preliminary data.</text>
</comment>
<evidence type="ECO:0000313" key="3">
    <source>
        <dbReference type="Proteomes" id="UP000713880"/>
    </source>
</evidence>
<evidence type="ECO:0000259" key="1">
    <source>
        <dbReference type="PROSITE" id="PS50943"/>
    </source>
</evidence>
<dbReference type="InterPro" id="IPR010982">
    <property type="entry name" value="Lambda_DNA-bd_dom_sf"/>
</dbReference>
<dbReference type="EMBL" id="JACJLV010000001">
    <property type="protein sequence ID" value="MBM6825546.1"/>
    <property type="molecule type" value="Genomic_DNA"/>
</dbReference>
<dbReference type="RefSeq" id="WP_204907618.1">
    <property type="nucleotide sequence ID" value="NZ_JACJLV010000001.1"/>
</dbReference>
<keyword evidence="3" id="KW-1185">Reference proteome</keyword>
<feature type="domain" description="HTH cro/C1-type" evidence="1">
    <location>
        <begin position="33"/>
        <end position="69"/>
    </location>
</feature>
<accession>A0A938X057</accession>
<dbReference type="GO" id="GO:0003677">
    <property type="term" value="F:DNA binding"/>
    <property type="evidence" value="ECO:0007669"/>
    <property type="project" value="InterPro"/>
</dbReference>
<dbReference type="SUPFAM" id="SSF47413">
    <property type="entry name" value="lambda repressor-like DNA-binding domains"/>
    <property type="match status" value="1"/>
</dbReference>
<dbReference type="SMART" id="SM00530">
    <property type="entry name" value="HTH_XRE"/>
    <property type="match status" value="1"/>
</dbReference>
<name>A0A938X057_9CLOT</name>
<dbReference type="Proteomes" id="UP000713880">
    <property type="component" value="Unassembled WGS sequence"/>
</dbReference>
<organism evidence="2 3">
    <name type="scientific">Mordavella massiliensis</name>
    <dbReference type="NCBI Taxonomy" id="1871024"/>
    <lineage>
        <taxon>Bacteria</taxon>
        <taxon>Bacillati</taxon>
        <taxon>Bacillota</taxon>
        <taxon>Clostridia</taxon>
        <taxon>Eubacteriales</taxon>
        <taxon>Clostridiaceae</taxon>
        <taxon>Mordavella</taxon>
    </lineage>
</organism>
<proteinExistence type="predicted"/>
<dbReference type="InterPro" id="IPR001387">
    <property type="entry name" value="Cro/C1-type_HTH"/>
</dbReference>
<sequence length="107" mass="12213">MADTQQYDEFIRSRITELRMSKAVSEHRMSLDLGKSGSYIRGITSGAALPSLKELFNIIAYFDMTPADFFAPLQEDESLYHKLCEQLKSLSDDDLKKVATFINWIAK</sequence>
<dbReference type="Gene3D" id="1.10.260.40">
    <property type="entry name" value="lambda repressor-like DNA-binding domains"/>
    <property type="match status" value="1"/>
</dbReference>
<evidence type="ECO:0000313" key="2">
    <source>
        <dbReference type="EMBL" id="MBM6825546.1"/>
    </source>
</evidence>
<protein>
    <submittedName>
        <fullName evidence="2">Helix-turn-helix transcriptional regulator</fullName>
    </submittedName>
</protein>